<dbReference type="AlphaFoldDB" id="A0A5B7IDH4"/>
<name>A0A5B7IDH4_PORTR</name>
<protein>
    <submittedName>
        <fullName evidence="2">Uncharacterized protein</fullName>
    </submittedName>
</protein>
<accession>A0A5B7IDH4</accession>
<evidence type="ECO:0000256" key="1">
    <source>
        <dbReference type="SAM" id="MobiDB-lite"/>
    </source>
</evidence>
<evidence type="ECO:0000313" key="3">
    <source>
        <dbReference type="Proteomes" id="UP000324222"/>
    </source>
</evidence>
<feature type="region of interest" description="Disordered" evidence="1">
    <location>
        <begin position="16"/>
        <end position="44"/>
    </location>
</feature>
<sequence>MVDGDRMELCRENADHGCSATAAPPRDLTPRARNPTCEKKTDGQTLQVSSGLRVKLIKNGGDMSHKNEVLLPQAVSGVCPWSTYVHLVHGGIHAPTSDSGLGCALGAHTPHGFPGKMHQRAFFSFIVIERRNNFSLTN</sequence>
<gene>
    <name evidence="2" type="ORF">E2C01_073241</name>
</gene>
<organism evidence="2 3">
    <name type="scientific">Portunus trituberculatus</name>
    <name type="common">Swimming crab</name>
    <name type="synonym">Neptunus trituberculatus</name>
    <dbReference type="NCBI Taxonomy" id="210409"/>
    <lineage>
        <taxon>Eukaryota</taxon>
        <taxon>Metazoa</taxon>
        <taxon>Ecdysozoa</taxon>
        <taxon>Arthropoda</taxon>
        <taxon>Crustacea</taxon>
        <taxon>Multicrustacea</taxon>
        <taxon>Malacostraca</taxon>
        <taxon>Eumalacostraca</taxon>
        <taxon>Eucarida</taxon>
        <taxon>Decapoda</taxon>
        <taxon>Pleocyemata</taxon>
        <taxon>Brachyura</taxon>
        <taxon>Eubrachyura</taxon>
        <taxon>Portunoidea</taxon>
        <taxon>Portunidae</taxon>
        <taxon>Portuninae</taxon>
        <taxon>Portunus</taxon>
    </lineage>
</organism>
<dbReference type="EMBL" id="VSRR010049245">
    <property type="protein sequence ID" value="MPC78744.1"/>
    <property type="molecule type" value="Genomic_DNA"/>
</dbReference>
<proteinExistence type="predicted"/>
<evidence type="ECO:0000313" key="2">
    <source>
        <dbReference type="EMBL" id="MPC78744.1"/>
    </source>
</evidence>
<reference evidence="2 3" key="1">
    <citation type="submission" date="2019-05" db="EMBL/GenBank/DDBJ databases">
        <title>Another draft genome of Portunus trituberculatus and its Hox gene families provides insights of decapod evolution.</title>
        <authorList>
            <person name="Jeong J.-H."/>
            <person name="Song I."/>
            <person name="Kim S."/>
            <person name="Choi T."/>
            <person name="Kim D."/>
            <person name="Ryu S."/>
            <person name="Kim W."/>
        </authorList>
    </citation>
    <scope>NUCLEOTIDE SEQUENCE [LARGE SCALE GENOMIC DNA]</scope>
    <source>
        <tissue evidence="2">Muscle</tissue>
    </source>
</reference>
<dbReference type="Proteomes" id="UP000324222">
    <property type="component" value="Unassembled WGS sequence"/>
</dbReference>
<comment type="caution">
    <text evidence="2">The sequence shown here is derived from an EMBL/GenBank/DDBJ whole genome shotgun (WGS) entry which is preliminary data.</text>
</comment>
<keyword evidence="3" id="KW-1185">Reference proteome</keyword>